<feature type="compositionally biased region" description="Low complexity" evidence="6">
    <location>
        <begin position="167"/>
        <end position="179"/>
    </location>
</feature>
<comment type="subcellular location">
    <subcellularLocation>
        <location evidence="1">Membrane</location>
        <topology evidence="1">Single-pass type IV membrane protein</topology>
    </subcellularLocation>
</comment>
<organism evidence="9 10">
    <name type="scientific">Entomortierella parvispora</name>
    <dbReference type="NCBI Taxonomy" id="205924"/>
    <lineage>
        <taxon>Eukaryota</taxon>
        <taxon>Fungi</taxon>
        <taxon>Fungi incertae sedis</taxon>
        <taxon>Mucoromycota</taxon>
        <taxon>Mortierellomycotina</taxon>
        <taxon>Mortierellomycetes</taxon>
        <taxon>Mortierellales</taxon>
        <taxon>Mortierellaceae</taxon>
        <taxon>Entomortierella</taxon>
    </lineage>
</organism>
<dbReference type="Proteomes" id="UP000827284">
    <property type="component" value="Unassembled WGS sequence"/>
</dbReference>
<accession>A0A9P3H9P5</accession>
<feature type="domain" description="MSP" evidence="8">
    <location>
        <begin position="39"/>
        <end position="153"/>
    </location>
</feature>
<name>A0A9P3H9P5_9FUNG</name>
<dbReference type="GO" id="GO:0005886">
    <property type="term" value="C:plasma membrane"/>
    <property type="evidence" value="ECO:0007669"/>
    <property type="project" value="TreeGrafter"/>
</dbReference>
<evidence type="ECO:0000256" key="7">
    <source>
        <dbReference type="SAM" id="Phobius"/>
    </source>
</evidence>
<evidence type="ECO:0000256" key="4">
    <source>
        <dbReference type="ARBA" id="ARBA00022989"/>
    </source>
</evidence>
<feature type="region of interest" description="Disordered" evidence="6">
    <location>
        <begin position="158"/>
        <end position="195"/>
    </location>
</feature>
<evidence type="ECO:0000256" key="1">
    <source>
        <dbReference type="ARBA" id="ARBA00004211"/>
    </source>
</evidence>
<feature type="region of interest" description="Disordered" evidence="6">
    <location>
        <begin position="216"/>
        <end position="239"/>
    </location>
</feature>
<sequence>MPESPYISAVATGQTAHSPISSPTSNPTPSITSKTASSLLRVSPPGFQFSASKVMPGQFAKLKLENHTSSPVGFKFKTNAPMKYSVKPVLGVIPAGETIKISVRSDSWISPQDRFLLQSVSLSALEAENLTPISWKDLDRTRLSENYIPCLSSSALTLRDPEDDPGSISSSSSSTTSSSYTPPFRSLDWQPQQHHSRPSQVFERWQYAESIRPTVSMGGLSRRSSNSSAASSAPSSPGSYPTLFLSSTTSSCSTSPTSGQPPKHLSIPVAMAVGSSKGLFIPTTIQEEPCSPTAGLTANKASMMHPPDSRRLSRSKSVMDNAAALLKYHLEHSKIQLLVMTIACFLIWMLFPYSRASEL</sequence>
<dbReference type="OrthoDB" id="75724at2759"/>
<dbReference type="EMBL" id="BQFW01000006">
    <property type="protein sequence ID" value="GJJ72332.1"/>
    <property type="molecule type" value="Genomic_DNA"/>
</dbReference>
<dbReference type="PANTHER" id="PTHR10809:SF6">
    <property type="entry name" value="AT11025P-RELATED"/>
    <property type="match status" value="1"/>
</dbReference>
<dbReference type="GO" id="GO:0005789">
    <property type="term" value="C:endoplasmic reticulum membrane"/>
    <property type="evidence" value="ECO:0007669"/>
    <property type="project" value="InterPro"/>
</dbReference>
<dbReference type="InterPro" id="IPR000535">
    <property type="entry name" value="MSP_dom"/>
</dbReference>
<comment type="similarity">
    <text evidence="2">Belongs to the VAMP-associated protein (VAP) (TC 9.B.17) family.</text>
</comment>
<evidence type="ECO:0000259" key="8">
    <source>
        <dbReference type="PROSITE" id="PS50202"/>
    </source>
</evidence>
<evidence type="ECO:0000313" key="9">
    <source>
        <dbReference type="EMBL" id="GJJ72332.1"/>
    </source>
</evidence>
<dbReference type="PROSITE" id="PS50202">
    <property type="entry name" value="MSP"/>
    <property type="match status" value="1"/>
</dbReference>
<feature type="transmembrane region" description="Helical" evidence="7">
    <location>
        <begin position="335"/>
        <end position="353"/>
    </location>
</feature>
<comment type="caution">
    <text evidence="9">The sequence shown here is derived from an EMBL/GenBank/DDBJ whole genome shotgun (WGS) entry which is preliminary data.</text>
</comment>
<evidence type="ECO:0000256" key="6">
    <source>
        <dbReference type="SAM" id="MobiDB-lite"/>
    </source>
</evidence>
<dbReference type="Pfam" id="PF00635">
    <property type="entry name" value="Motile_Sperm"/>
    <property type="match status" value="1"/>
</dbReference>
<proteinExistence type="inferred from homology"/>
<dbReference type="GO" id="GO:0061817">
    <property type="term" value="P:endoplasmic reticulum-plasma membrane tethering"/>
    <property type="evidence" value="ECO:0007669"/>
    <property type="project" value="TreeGrafter"/>
</dbReference>
<dbReference type="InterPro" id="IPR016763">
    <property type="entry name" value="VAP"/>
</dbReference>
<evidence type="ECO:0000256" key="3">
    <source>
        <dbReference type="ARBA" id="ARBA00022692"/>
    </source>
</evidence>
<evidence type="ECO:0000256" key="5">
    <source>
        <dbReference type="ARBA" id="ARBA00023136"/>
    </source>
</evidence>
<keyword evidence="3 7" id="KW-0812">Transmembrane</keyword>
<dbReference type="SUPFAM" id="SSF49354">
    <property type="entry name" value="PapD-like"/>
    <property type="match status" value="1"/>
</dbReference>
<feature type="region of interest" description="Disordered" evidence="6">
    <location>
        <begin position="1"/>
        <end position="33"/>
    </location>
</feature>
<dbReference type="InterPro" id="IPR008962">
    <property type="entry name" value="PapD-like_sf"/>
</dbReference>
<evidence type="ECO:0000313" key="10">
    <source>
        <dbReference type="Proteomes" id="UP000827284"/>
    </source>
</evidence>
<keyword evidence="4 7" id="KW-1133">Transmembrane helix</keyword>
<dbReference type="Gene3D" id="2.60.40.10">
    <property type="entry name" value="Immunoglobulins"/>
    <property type="match status" value="1"/>
</dbReference>
<keyword evidence="10" id="KW-1185">Reference proteome</keyword>
<reference evidence="9" key="2">
    <citation type="journal article" date="2022" name="Microbiol. Resour. Announc.">
        <title>Whole-Genome Sequence of Entomortierella parvispora E1425, a Mucoromycotan Fungus Associated with Burkholderiaceae-Related Endosymbiotic Bacteria.</title>
        <authorList>
            <person name="Herlambang A."/>
            <person name="Guo Y."/>
            <person name="Takashima Y."/>
            <person name="Narisawa K."/>
            <person name="Ohta H."/>
            <person name="Nishizawa T."/>
        </authorList>
    </citation>
    <scope>NUCLEOTIDE SEQUENCE</scope>
    <source>
        <strain evidence="9">E1425</strain>
    </source>
</reference>
<dbReference type="PANTHER" id="PTHR10809">
    <property type="entry name" value="VESICLE-ASSOCIATED MEMBRANE PROTEIN-ASSOCIATED PROTEIN"/>
    <property type="match status" value="1"/>
</dbReference>
<dbReference type="InterPro" id="IPR013783">
    <property type="entry name" value="Ig-like_fold"/>
</dbReference>
<dbReference type="AlphaFoldDB" id="A0A9P3H9P5"/>
<gene>
    <name evidence="9" type="ORF">EMPS_04689</name>
</gene>
<reference evidence="9" key="1">
    <citation type="submission" date="2021-11" db="EMBL/GenBank/DDBJ databases">
        <authorList>
            <person name="Herlambang A."/>
            <person name="Guo Y."/>
            <person name="Takashima Y."/>
            <person name="Nishizawa T."/>
        </authorList>
    </citation>
    <scope>NUCLEOTIDE SEQUENCE</scope>
    <source>
        <strain evidence="9">E1425</strain>
    </source>
</reference>
<evidence type="ECO:0000256" key="2">
    <source>
        <dbReference type="ARBA" id="ARBA00008932"/>
    </source>
</evidence>
<dbReference type="GO" id="GO:0090158">
    <property type="term" value="P:endoplasmic reticulum membrane organization"/>
    <property type="evidence" value="ECO:0007669"/>
    <property type="project" value="TreeGrafter"/>
</dbReference>
<keyword evidence="5 7" id="KW-0472">Membrane</keyword>
<protein>
    <recommendedName>
        <fullName evidence="8">MSP domain-containing protein</fullName>
    </recommendedName>
</protein>
<feature type="compositionally biased region" description="Low complexity" evidence="6">
    <location>
        <begin position="18"/>
        <end position="33"/>
    </location>
</feature>